<evidence type="ECO:0000256" key="1">
    <source>
        <dbReference type="SAM" id="MobiDB-lite"/>
    </source>
</evidence>
<keyword evidence="3" id="KW-1185">Reference proteome</keyword>
<organism evidence="2 3">
    <name type="scientific">Glossina austeni</name>
    <name type="common">Savannah tsetse fly</name>
    <dbReference type="NCBI Taxonomy" id="7395"/>
    <lineage>
        <taxon>Eukaryota</taxon>
        <taxon>Metazoa</taxon>
        <taxon>Ecdysozoa</taxon>
        <taxon>Arthropoda</taxon>
        <taxon>Hexapoda</taxon>
        <taxon>Insecta</taxon>
        <taxon>Pterygota</taxon>
        <taxon>Neoptera</taxon>
        <taxon>Endopterygota</taxon>
        <taxon>Diptera</taxon>
        <taxon>Brachycera</taxon>
        <taxon>Muscomorpha</taxon>
        <taxon>Hippoboscoidea</taxon>
        <taxon>Glossinidae</taxon>
        <taxon>Glossina</taxon>
    </lineage>
</organism>
<dbReference type="VEuPathDB" id="VectorBase:GAUT016636"/>
<proteinExistence type="predicted"/>
<sequence length="195" mass="22912">MFIRKLVKLIQYLATETSITAQKDNVAAILKTGLFSAQFPPHPTISDDRKFTVNRNRDDDDDDDDADDDDDDDDHDDDDNQRLVNRVLCFNKRLWWSTWAHDSKPRLKPKTFTFVGANNYNYNSWPHPFQVELIRECYDKLQKQGNLGLRLTAYHKNIYEKLKSSTCRSCLDMATLLDYQRVYSNKQLKQSCFES</sequence>
<reference evidence="2" key="1">
    <citation type="submission" date="2020-05" db="UniProtKB">
        <authorList>
            <consortium name="EnsemblMetazoa"/>
        </authorList>
    </citation>
    <scope>IDENTIFICATION</scope>
    <source>
        <strain evidence="2">TTRI</strain>
    </source>
</reference>
<dbReference type="Proteomes" id="UP000078200">
    <property type="component" value="Unassembled WGS sequence"/>
</dbReference>
<feature type="region of interest" description="Disordered" evidence="1">
    <location>
        <begin position="45"/>
        <end position="78"/>
    </location>
</feature>
<protein>
    <submittedName>
        <fullName evidence="2">Uncharacterized protein</fullName>
    </submittedName>
</protein>
<name>A0A1A9UV43_GLOAU</name>
<feature type="compositionally biased region" description="Basic and acidic residues" evidence="1">
    <location>
        <begin position="45"/>
        <end position="58"/>
    </location>
</feature>
<dbReference type="AlphaFoldDB" id="A0A1A9UV43"/>
<accession>A0A1A9UV43</accession>
<evidence type="ECO:0000313" key="2">
    <source>
        <dbReference type="EnsemblMetazoa" id="GAUT016636-PA"/>
    </source>
</evidence>
<evidence type="ECO:0000313" key="3">
    <source>
        <dbReference type="Proteomes" id="UP000078200"/>
    </source>
</evidence>
<feature type="compositionally biased region" description="Acidic residues" evidence="1">
    <location>
        <begin position="59"/>
        <end position="78"/>
    </location>
</feature>
<dbReference type="EnsemblMetazoa" id="GAUT016636-RA">
    <property type="protein sequence ID" value="GAUT016636-PA"/>
    <property type="gene ID" value="GAUT016636"/>
</dbReference>